<dbReference type="WBParaSite" id="SCUD_0001467001-mRNA-1">
    <property type="protein sequence ID" value="SCUD_0001467001-mRNA-1"/>
    <property type="gene ID" value="SCUD_0001467001"/>
</dbReference>
<dbReference type="EMBL" id="UZAK01036917">
    <property type="protein sequence ID" value="VDP57079.1"/>
    <property type="molecule type" value="Genomic_DNA"/>
</dbReference>
<accession>A0A183KI14</accession>
<gene>
    <name evidence="1" type="ORF">SCUD_LOCUS14667</name>
</gene>
<reference evidence="1 2" key="2">
    <citation type="submission" date="2018-11" db="EMBL/GenBank/DDBJ databases">
        <authorList>
            <consortium name="Pathogen Informatics"/>
        </authorList>
    </citation>
    <scope>NUCLEOTIDE SEQUENCE [LARGE SCALE GENOMIC DNA]</scope>
    <source>
        <strain evidence="1">Dakar</strain>
        <strain evidence="2">Dakar, Senegal</strain>
    </source>
</reference>
<dbReference type="AlphaFoldDB" id="A0A183KI14"/>
<proteinExistence type="predicted"/>
<organism evidence="3">
    <name type="scientific">Schistosoma curassoni</name>
    <dbReference type="NCBI Taxonomy" id="6186"/>
    <lineage>
        <taxon>Eukaryota</taxon>
        <taxon>Metazoa</taxon>
        <taxon>Spiralia</taxon>
        <taxon>Lophotrochozoa</taxon>
        <taxon>Platyhelminthes</taxon>
        <taxon>Trematoda</taxon>
        <taxon>Digenea</taxon>
        <taxon>Strigeidida</taxon>
        <taxon>Schistosomatoidea</taxon>
        <taxon>Schistosomatidae</taxon>
        <taxon>Schistosoma</taxon>
    </lineage>
</organism>
<name>A0A183KI14_9TREM</name>
<protein>
    <submittedName>
        <fullName evidence="1 3">Uncharacterized protein</fullName>
    </submittedName>
</protein>
<reference evidence="3" key="1">
    <citation type="submission" date="2016-06" db="UniProtKB">
        <authorList>
            <consortium name="WormBaseParasite"/>
        </authorList>
    </citation>
    <scope>IDENTIFICATION</scope>
</reference>
<evidence type="ECO:0000313" key="2">
    <source>
        <dbReference type="Proteomes" id="UP000279833"/>
    </source>
</evidence>
<evidence type="ECO:0000313" key="3">
    <source>
        <dbReference type="WBParaSite" id="SCUD_0001467001-mRNA-1"/>
    </source>
</evidence>
<keyword evidence="2" id="KW-1185">Reference proteome</keyword>
<sequence length="49" mass="5944">MMMIKKKRLQQVLQLVYPNLVLTKQHQYTHPRSRLNNLAYHPIKQSDQI</sequence>
<dbReference type="Proteomes" id="UP000279833">
    <property type="component" value="Unassembled WGS sequence"/>
</dbReference>
<evidence type="ECO:0000313" key="1">
    <source>
        <dbReference type="EMBL" id="VDP57079.1"/>
    </source>
</evidence>